<keyword evidence="2" id="KW-0472">Membrane</keyword>
<name>W9QZ63_9ROSA</name>
<keyword evidence="2" id="KW-1133">Transmembrane helix</keyword>
<evidence type="ECO:0000256" key="2">
    <source>
        <dbReference type="SAM" id="Phobius"/>
    </source>
</evidence>
<dbReference type="EMBL" id="KE344395">
    <property type="protein sequence ID" value="EXB60496.1"/>
    <property type="molecule type" value="Genomic_DNA"/>
</dbReference>
<feature type="transmembrane region" description="Helical" evidence="2">
    <location>
        <begin position="183"/>
        <end position="210"/>
    </location>
</feature>
<evidence type="ECO:0000256" key="1">
    <source>
        <dbReference type="SAM" id="MobiDB-lite"/>
    </source>
</evidence>
<dbReference type="Proteomes" id="UP000030645">
    <property type="component" value="Unassembled WGS sequence"/>
</dbReference>
<keyword evidence="4" id="KW-1185">Reference proteome</keyword>
<protein>
    <submittedName>
        <fullName evidence="3">Uncharacterized protein</fullName>
    </submittedName>
</protein>
<gene>
    <name evidence="3" type="ORF">L484_014951</name>
</gene>
<dbReference type="AlphaFoldDB" id="W9QZ63"/>
<feature type="compositionally biased region" description="Basic and acidic residues" evidence="1">
    <location>
        <begin position="28"/>
        <end position="39"/>
    </location>
</feature>
<evidence type="ECO:0000313" key="4">
    <source>
        <dbReference type="Proteomes" id="UP000030645"/>
    </source>
</evidence>
<sequence>MKAQIAKGMHSVRSQSSFATHHASIRKQGKEDQENKGKETAQNPNQNKKEVIITVYVESPSPPPRPIHVHQKGSRDNGKKSSKPIFSKTGAYDRRAQLLAYAKELRNADTKQPGWPKNIIPKPKQKISGKSSSTPMRIQGITRNRKRYRRLVPEVDISCRPKSITGMMKKKKKKGNRHSNSPFVVRIIYLFYLFIFLQIPFTFFVMQFWFDSMFVGPFFFRED</sequence>
<keyword evidence="2" id="KW-0812">Transmembrane</keyword>
<accession>W9QZ63</accession>
<organism evidence="3 4">
    <name type="scientific">Morus notabilis</name>
    <dbReference type="NCBI Taxonomy" id="981085"/>
    <lineage>
        <taxon>Eukaryota</taxon>
        <taxon>Viridiplantae</taxon>
        <taxon>Streptophyta</taxon>
        <taxon>Embryophyta</taxon>
        <taxon>Tracheophyta</taxon>
        <taxon>Spermatophyta</taxon>
        <taxon>Magnoliopsida</taxon>
        <taxon>eudicotyledons</taxon>
        <taxon>Gunneridae</taxon>
        <taxon>Pentapetalae</taxon>
        <taxon>rosids</taxon>
        <taxon>fabids</taxon>
        <taxon>Rosales</taxon>
        <taxon>Moraceae</taxon>
        <taxon>Moreae</taxon>
        <taxon>Morus</taxon>
    </lineage>
</organism>
<feature type="region of interest" description="Disordered" evidence="1">
    <location>
        <begin position="1"/>
        <end position="89"/>
    </location>
</feature>
<feature type="region of interest" description="Disordered" evidence="1">
    <location>
        <begin position="110"/>
        <end position="135"/>
    </location>
</feature>
<proteinExistence type="predicted"/>
<evidence type="ECO:0000313" key="3">
    <source>
        <dbReference type="EMBL" id="EXB60496.1"/>
    </source>
</evidence>
<reference evidence="4" key="1">
    <citation type="submission" date="2013-01" db="EMBL/GenBank/DDBJ databases">
        <title>Draft Genome Sequence of a Mulberry Tree, Morus notabilis C.K. Schneid.</title>
        <authorList>
            <person name="He N."/>
            <person name="Zhao S."/>
        </authorList>
    </citation>
    <scope>NUCLEOTIDE SEQUENCE</scope>
</reference>